<keyword evidence="1" id="KW-0472">Membrane</keyword>
<evidence type="ECO:0000313" key="3">
    <source>
        <dbReference type="Proteomes" id="UP000183687"/>
    </source>
</evidence>
<sequence length="49" mass="5496">MTNLLDFMCQLILSMAVGFTFGAAFANVLIARLEKREKKKNDTTTVKSK</sequence>
<dbReference type="RefSeq" id="WP_159428367.1">
    <property type="nucleotide sequence ID" value="NZ_FNSH01000002.1"/>
</dbReference>
<feature type="transmembrane region" description="Helical" evidence="1">
    <location>
        <begin position="12"/>
        <end position="30"/>
    </location>
</feature>
<evidence type="ECO:0000256" key="1">
    <source>
        <dbReference type="SAM" id="Phobius"/>
    </source>
</evidence>
<dbReference type="AlphaFoldDB" id="A0AB38A8K1"/>
<keyword evidence="1" id="KW-1133">Transmembrane helix</keyword>
<reference evidence="2 3" key="1">
    <citation type="submission" date="2016-10" db="EMBL/GenBank/DDBJ databases">
        <authorList>
            <person name="Varghese N."/>
            <person name="Submissions S."/>
        </authorList>
    </citation>
    <scope>NUCLEOTIDE SEQUENCE [LARGE SCALE GENOMIC DNA]</scope>
    <source>
        <strain evidence="2 3">DSM 20586</strain>
    </source>
</reference>
<protein>
    <recommendedName>
        <fullName evidence="4">DUF1049 domain-containing protein</fullName>
    </recommendedName>
</protein>
<accession>A0AB38A8K1</accession>
<name>A0AB38A8K1_9ACTN</name>
<dbReference type="Proteomes" id="UP000183687">
    <property type="component" value="Unassembled WGS sequence"/>
</dbReference>
<gene>
    <name evidence="2" type="ORF">SAMN04489746_1638</name>
</gene>
<comment type="caution">
    <text evidence="2">The sequence shown here is derived from an EMBL/GenBank/DDBJ whole genome shotgun (WGS) entry which is preliminary data.</text>
</comment>
<organism evidence="2 3">
    <name type="scientific">Atopobium minutum</name>
    <dbReference type="NCBI Taxonomy" id="1381"/>
    <lineage>
        <taxon>Bacteria</taxon>
        <taxon>Bacillati</taxon>
        <taxon>Actinomycetota</taxon>
        <taxon>Coriobacteriia</taxon>
        <taxon>Coriobacteriales</taxon>
        <taxon>Atopobiaceae</taxon>
        <taxon>Atopobium</taxon>
    </lineage>
</organism>
<dbReference type="EMBL" id="FNSH01000002">
    <property type="protein sequence ID" value="SEC31271.1"/>
    <property type="molecule type" value="Genomic_DNA"/>
</dbReference>
<keyword evidence="1" id="KW-0812">Transmembrane</keyword>
<evidence type="ECO:0008006" key="4">
    <source>
        <dbReference type="Google" id="ProtNLM"/>
    </source>
</evidence>
<evidence type="ECO:0000313" key="2">
    <source>
        <dbReference type="EMBL" id="SEC31271.1"/>
    </source>
</evidence>
<proteinExistence type="predicted"/>